<evidence type="ECO:0000256" key="3">
    <source>
        <dbReference type="SAM" id="Coils"/>
    </source>
</evidence>
<feature type="domain" description="DUF4349" evidence="7">
    <location>
        <begin position="235"/>
        <end position="447"/>
    </location>
</feature>
<feature type="coiled-coil region" evidence="3">
    <location>
        <begin position="316"/>
        <end position="373"/>
    </location>
</feature>
<accession>E6SGJ0</accession>
<keyword evidence="5" id="KW-0812">Transmembrane</keyword>
<evidence type="ECO:0000259" key="7">
    <source>
        <dbReference type="Pfam" id="PF14257"/>
    </source>
</evidence>
<dbReference type="eggNOG" id="COG1196">
    <property type="taxonomic scope" value="Bacteria"/>
</dbReference>
<evidence type="ECO:0000256" key="4">
    <source>
        <dbReference type="SAM" id="MobiDB-lite"/>
    </source>
</evidence>
<dbReference type="InterPro" id="IPR025645">
    <property type="entry name" value="DUF4349"/>
</dbReference>
<keyword evidence="5" id="KW-0472">Membrane</keyword>
<keyword evidence="5" id="KW-1133">Transmembrane helix</keyword>
<dbReference type="Gene3D" id="1.10.10.1320">
    <property type="entry name" value="Anti-sigma factor, zinc-finger domain"/>
    <property type="match status" value="1"/>
</dbReference>
<evidence type="ECO:0000256" key="5">
    <source>
        <dbReference type="SAM" id="Phobius"/>
    </source>
</evidence>
<keyword evidence="3" id="KW-0175">Coiled coil</keyword>
<gene>
    <name evidence="8" type="ordered locus">Tmar_0415</name>
</gene>
<comment type="similarity">
    <text evidence="1">Belongs to the zinc-associated anti-sigma factor (ZAS) superfamily. Anti-sigma-W factor family.</text>
</comment>
<dbReference type="KEGG" id="tmr:Tmar_0415"/>
<reference evidence="8 9" key="1">
    <citation type="journal article" date="2010" name="Stand. Genomic Sci.">
        <title>Complete genome sequence of Thermaerobacter marianensis type strain (7p75a).</title>
        <authorList>
            <person name="Han C."/>
            <person name="Gu W."/>
            <person name="Zhang X."/>
            <person name="Lapidus A."/>
            <person name="Nolan M."/>
            <person name="Copeland A."/>
            <person name="Lucas S."/>
            <person name="Del Rio T.G."/>
            <person name="Tice H."/>
            <person name="Cheng J.F."/>
            <person name="Tapia R."/>
            <person name="Goodwin L."/>
            <person name="Pitluck S."/>
            <person name="Pagani I."/>
            <person name="Ivanova N."/>
            <person name="Mavromatis K."/>
            <person name="Mikhailova N."/>
            <person name="Pati A."/>
            <person name="Chen A."/>
            <person name="Palaniappan K."/>
            <person name="Land M."/>
            <person name="Hauser L."/>
            <person name="Chang Y.J."/>
            <person name="Jeffries C.D."/>
            <person name="Schneider S."/>
            <person name="Rohde M."/>
            <person name="Goker M."/>
            <person name="Pukall R."/>
            <person name="Woyke T."/>
            <person name="Bristow J."/>
            <person name="Eisen J.A."/>
            <person name="Markowitz V."/>
            <person name="Hugenholtz P."/>
            <person name="Kyrpides N.C."/>
            <person name="Klenk H.P."/>
            <person name="Detter J.C."/>
        </authorList>
    </citation>
    <scope>NUCLEOTIDE SEQUENCE [LARGE SCALE GENOMIC DNA]</scope>
    <source>
        <strain evidence="9">ATCC 700841 / DSM 12885 / JCM 10246 / 7p75a</strain>
    </source>
</reference>
<evidence type="ECO:0000313" key="9">
    <source>
        <dbReference type="Proteomes" id="UP000008915"/>
    </source>
</evidence>
<dbReference type="STRING" id="644966.Tmar_0415"/>
<dbReference type="InterPro" id="IPR027383">
    <property type="entry name" value="Znf_put"/>
</dbReference>
<evidence type="ECO:0000259" key="6">
    <source>
        <dbReference type="Pfam" id="PF13490"/>
    </source>
</evidence>
<evidence type="ECO:0000256" key="1">
    <source>
        <dbReference type="ARBA" id="ARBA00024353"/>
    </source>
</evidence>
<feature type="domain" description="Putative zinc-finger" evidence="6">
    <location>
        <begin position="8"/>
        <end position="39"/>
    </location>
</feature>
<dbReference type="Proteomes" id="UP000008915">
    <property type="component" value="Chromosome"/>
</dbReference>
<protein>
    <recommendedName>
        <fullName evidence="2">Anti-sigma-W factor RsiW</fullName>
    </recommendedName>
</protein>
<feature type="compositionally biased region" description="Low complexity" evidence="4">
    <location>
        <begin position="75"/>
        <end position="93"/>
    </location>
</feature>
<proteinExistence type="inferred from homology"/>
<evidence type="ECO:0000313" key="8">
    <source>
        <dbReference type="EMBL" id="ADU50536.1"/>
    </source>
</evidence>
<dbReference type="AlphaFoldDB" id="E6SGJ0"/>
<reference evidence="9" key="2">
    <citation type="journal article" date="2010" name="Stand. Genomic Sci.">
        <title>Complete genome sequence of Thermaerobacter marianensis type strain (7p75aT).</title>
        <authorList>
            <person name="Han C."/>
            <person name="Gu W."/>
            <person name="Zhang X."/>
            <person name="Lapidus A."/>
            <person name="Nolan M."/>
            <person name="Copeland A."/>
            <person name="Lucas S."/>
            <person name="Glavina Del Rio T."/>
            <person name="Tice H."/>
            <person name="Cheng J."/>
            <person name="Tapia R."/>
            <person name="Goodwin L."/>
            <person name="Pitluck S."/>
            <person name="Pagani I."/>
            <person name="Ivanova N."/>
            <person name="Mavromatis K."/>
            <person name="Mikhailova N."/>
            <person name="Pati A."/>
            <person name="Chen A."/>
            <person name="Palaniappan K."/>
            <person name="Land M."/>
            <person name="Hauser L."/>
            <person name="Chang Y."/>
            <person name="Jeffries C."/>
            <person name="Schneider S."/>
            <person name="Rohde M."/>
            <person name="Goker M."/>
            <person name="Pukall R."/>
            <person name="Woyke T."/>
            <person name="Bristow J."/>
            <person name="Eisen J."/>
            <person name="Markowitz V."/>
            <person name="Hugenholtz P."/>
            <person name="Kyrpides N."/>
            <person name="Klenk H."/>
            <person name="Detter J."/>
        </authorList>
    </citation>
    <scope>NUCLEOTIDE SEQUENCE [LARGE SCALE GENOMIC DNA]</scope>
    <source>
        <strain evidence="9">ATCC 700841 / DSM 12885 / JCM 10246 / 7p75a</strain>
    </source>
</reference>
<dbReference type="Pfam" id="PF14257">
    <property type="entry name" value="DUF4349"/>
    <property type="match status" value="1"/>
</dbReference>
<feature type="compositionally biased region" description="Low complexity" evidence="4">
    <location>
        <begin position="188"/>
        <end position="216"/>
    </location>
</feature>
<dbReference type="OrthoDB" id="9808253at2"/>
<feature type="transmembrane region" description="Helical" evidence="5">
    <location>
        <begin position="422"/>
        <end position="450"/>
    </location>
</feature>
<dbReference type="HOGENOM" id="CLU_541762_0_0_9"/>
<sequence>MIGGFGHVDRWLSDWLDGTLPGPRRQAVEGHLAACARCRARAEAMRETVRQLRSLTPVPPPPDLVARVRARLAQDAATAPGAAGPSHARGAVPGPAPEGPATDRPVATAAGADRPAEEATRRPMARLWRWVQRRPGWRPAMAGGALVVLLVWAAGRWLGGTGGAVRQAVAPELASVPETAARAGGWDAAQENGSGAGANAAGAAPDTAPGATAGAAEALGSQASSAMRPAAASGRLLIRTGRLDLVVPDVAAAYREAEAIARRYGGFVQDARLDRTGAVEAASLTLRVPDQRLETVMDELAALAQRGRVAGHSIEAQDISSQYIDVKARLETLQAQEARLRQLASRSAGIDELLRVEQELWRVRGEIEQLEGQVRFWDQAVQLATIEVGLRAVEATPPEPAGSLRERAARAFLRSLHGLGQLVQAAIVGLAALVPYLAVVGAAAGAWLGWRRRHSRP</sequence>
<feature type="region of interest" description="Disordered" evidence="4">
    <location>
        <begin position="75"/>
        <end position="121"/>
    </location>
</feature>
<dbReference type="Pfam" id="PF13490">
    <property type="entry name" value="zf-HC2"/>
    <property type="match status" value="1"/>
</dbReference>
<name>E6SGJ0_THEM7</name>
<evidence type="ECO:0000256" key="2">
    <source>
        <dbReference type="ARBA" id="ARBA00024438"/>
    </source>
</evidence>
<dbReference type="RefSeq" id="WP_013494841.1">
    <property type="nucleotide sequence ID" value="NC_014831.1"/>
</dbReference>
<feature type="region of interest" description="Disordered" evidence="4">
    <location>
        <begin position="181"/>
        <end position="216"/>
    </location>
</feature>
<organism evidence="8 9">
    <name type="scientific">Thermaerobacter marianensis (strain ATCC 700841 / DSM 12885 / JCM 10246 / 7p75a)</name>
    <dbReference type="NCBI Taxonomy" id="644966"/>
    <lineage>
        <taxon>Bacteria</taxon>
        <taxon>Bacillati</taxon>
        <taxon>Bacillota</taxon>
        <taxon>Clostridia</taxon>
        <taxon>Eubacteriales</taxon>
        <taxon>Clostridiales Family XVII. Incertae Sedis</taxon>
        <taxon>Thermaerobacter</taxon>
    </lineage>
</organism>
<dbReference type="EMBL" id="CP002344">
    <property type="protein sequence ID" value="ADU50536.1"/>
    <property type="molecule type" value="Genomic_DNA"/>
</dbReference>
<keyword evidence="9" id="KW-1185">Reference proteome</keyword>
<dbReference type="InterPro" id="IPR041916">
    <property type="entry name" value="Anti_sigma_zinc_sf"/>
</dbReference>